<evidence type="ECO:0000313" key="2">
    <source>
        <dbReference type="EMBL" id="RUO21242.1"/>
    </source>
</evidence>
<dbReference type="OrthoDB" id="6400325at2"/>
<keyword evidence="1" id="KW-0732">Signal</keyword>
<dbReference type="Proteomes" id="UP000288395">
    <property type="component" value="Unassembled WGS sequence"/>
</dbReference>
<proteinExistence type="predicted"/>
<name>A0A432VX42_9GAMM</name>
<keyword evidence="3" id="KW-1185">Reference proteome</keyword>
<protein>
    <submittedName>
        <fullName evidence="2">Uncharacterized protein</fullName>
    </submittedName>
</protein>
<feature type="signal peptide" evidence="1">
    <location>
        <begin position="1"/>
        <end position="27"/>
    </location>
</feature>
<evidence type="ECO:0000256" key="1">
    <source>
        <dbReference type="SAM" id="SignalP"/>
    </source>
</evidence>
<dbReference type="RefSeq" id="WP_126766912.1">
    <property type="nucleotide sequence ID" value="NZ_PIPJ01000003.1"/>
</dbReference>
<evidence type="ECO:0000313" key="3">
    <source>
        <dbReference type="Proteomes" id="UP000288395"/>
    </source>
</evidence>
<gene>
    <name evidence="2" type="ORF">CWE08_06580</name>
</gene>
<accession>A0A432VX42</accession>
<dbReference type="EMBL" id="PIPJ01000003">
    <property type="protein sequence ID" value="RUO21242.1"/>
    <property type="molecule type" value="Genomic_DNA"/>
</dbReference>
<feature type="chain" id="PRO_5019176503" evidence="1">
    <location>
        <begin position="28"/>
        <end position="259"/>
    </location>
</feature>
<organism evidence="2 3">
    <name type="scientific">Aliidiomarina iranensis</name>
    <dbReference type="NCBI Taxonomy" id="1434071"/>
    <lineage>
        <taxon>Bacteria</taxon>
        <taxon>Pseudomonadati</taxon>
        <taxon>Pseudomonadota</taxon>
        <taxon>Gammaproteobacteria</taxon>
        <taxon>Alteromonadales</taxon>
        <taxon>Idiomarinaceae</taxon>
        <taxon>Aliidiomarina</taxon>
    </lineage>
</organism>
<comment type="caution">
    <text evidence="2">The sequence shown here is derived from an EMBL/GenBank/DDBJ whole genome shotgun (WGS) entry which is preliminary data.</text>
</comment>
<sequence>MNQFKQLSLFLLVMLSASSLISAKAFGSETQFLASDMVSGMQPKYLDAHKVSLNATSSLRLLNYELTVWPSSASFAELVAHLESLEDCLIFQSDSTEHKTDSRHANSQVEVKRRQISCANEKAILSAYATKYGVFWSEAWLESQKAQFSQGDSDFSNTTVMKNGTNGRNIIDRKQTQLVSEYSSGAERVITWISDRSIDDLQQQELRLAQGKGWRITAYDQYTGSFVLAKENHSIQVFISGWEQDDGRIFITEVTQKKP</sequence>
<dbReference type="AlphaFoldDB" id="A0A432VX42"/>
<reference evidence="3" key="1">
    <citation type="journal article" date="2018" name="Front. Microbiol.">
        <title>Genome-Based Analysis Reveals the Taxonomy and Diversity of the Family Idiomarinaceae.</title>
        <authorList>
            <person name="Liu Y."/>
            <person name="Lai Q."/>
            <person name="Shao Z."/>
        </authorList>
    </citation>
    <scope>NUCLEOTIDE SEQUENCE [LARGE SCALE GENOMIC DNA]</scope>
    <source>
        <strain evidence="3">GBPy7</strain>
    </source>
</reference>